<keyword evidence="4" id="KW-1185">Reference proteome</keyword>
<dbReference type="GO" id="GO:0004519">
    <property type="term" value="F:endonuclease activity"/>
    <property type="evidence" value="ECO:0007669"/>
    <property type="project" value="InterPro"/>
</dbReference>
<dbReference type="SMART" id="SM00507">
    <property type="entry name" value="HNHc"/>
    <property type="match status" value="1"/>
</dbReference>
<dbReference type="RefSeq" id="WP_120083776.1">
    <property type="nucleotide sequence ID" value="NZ_QMDW01000005.1"/>
</dbReference>
<dbReference type="InterPro" id="IPR003615">
    <property type="entry name" value="HNH_nuc"/>
</dbReference>
<dbReference type="EMBL" id="QMDW01000005">
    <property type="protein sequence ID" value="RJX50588.1"/>
    <property type="molecule type" value="Genomic_DNA"/>
</dbReference>
<dbReference type="AlphaFoldDB" id="A0A3A6Q1K8"/>
<evidence type="ECO:0000256" key="1">
    <source>
        <dbReference type="SAM" id="MobiDB-lite"/>
    </source>
</evidence>
<evidence type="ECO:0000313" key="3">
    <source>
        <dbReference type="EMBL" id="RJX50588.1"/>
    </source>
</evidence>
<sequence>MFGRSSGINSKYDDPSTYDRTYPPDWDARRKAVYERDNYTCQDCGLRSGPHAGDSGAILHAHHLTSLRDGGWNHLGNLVTVCQYCHDGIHGHPTGSQYGAGEHNALRVLRVVGRAVVRGLRWVIR</sequence>
<evidence type="ECO:0000313" key="4">
    <source>
        <dbReference type="Proteomes" id="UP000281564"/>
    </source>
</evidence>
<dbReference type="InterPro" id="IPR002711">
    <property type="entry name" value="HNH"/>
</dbReference>
<accession>A0A3A6Q1K8</accession>
<protein>
    <recommendedName>
        <fullName evidence="2">HNH nuclease domain-containing protein</fullName>
    </recommendedName>
</protein>
<gene>
    <name evidence="3" type="ORF">DP106_04800</name>
</gene>
<reference evidence="3 4" key="1">
    <citation type="submission" date="2018-06" db="EMBL/GenBank/DDBJ databases">
        <title>Halonotius sp. F13-13 a new haloarchaeeon isolated from a solar saltern from Isla Cristina, Huelva, Spain.</title>
        <authorList>
            <person name="Duran-Viseras A."/>
            <person name="Sanchez-Porro C."/>
            <person name="Ventosa A."/>
        </authorList>
    </citation>
    <scope>NUCLEOTIDE SEQUENCE [LARGE SCALE GENOMIC DNA]</scope>
    <source>
        <strain evidence="3 4">CECT 7525</strain>
    </source>
</reference>
<evidence type="ECO:0000259" key="2">
    <source>
        <dbReference type="SMART" id="SM00507"/>
    </source>
</evidence>
<proteinExistence type="predicted"/>
<dbReference type="Pfam" id="PF01844">
    <property type="entry name" value="HNH"/>
    <property type="match status" value="1"/>
</dbReference>
<dbReference type="CDD" id="cd00085">
    <property type="entry name" value="HNHc"/>
    <property type="match status" value="1"/>
</dbReference>
<name>A0A3A6Q1K8_9EURY</name>
<dbReference type="GO" id="GO:0003676">
    <property type="term" value="F:nucleic acid binding"/>
    <property type="evidence" value="ECO:0007669"/>
    <property type="project" value="InterPro"/>
</dbReference>
<feature type="domain" description="HNH nuclease" evidence="2">
    <location>
        <begin position="28"/>
        <end position="87"/>
    </location>
</feature>
<dbReference type="Gene3D" id="1.10.30.50">
    <property type="match status" value="1"/>
</dbReference>
<dbReference type="GO" id="GO:0008270">
    <property type="term" value="F:zinc ion binding"/>
    <property type="evidence" value="ECO:0007669"/>
    <property type="project" value="InterPro"/>
</dbReference>
<dbReference type="Proteomes" id="UP000281564">
    <property type="component" value="Unassembled WGS sequence"/>
</dbReference>
<organism evidence="3 4">
    <name type="scientific">Halonotius pteroides</name>
    <dbReference type="NCBI Taxonomy" id="268735"/>
    <lineage>
        <taxon>Archaea</taxon>
        <taxon>Methanobacteriati</taxon>
        <taxon>Methanobacteriota</taxon>
        <taxon>Stenosarchaea group</taxon>
        <taxon>Halobacteria</taxon>
        <taxon>Halobacteriales</taxon>
        <taxon>Haloferacaceae</taxon>
        <taxon>Halonotius</taxon>
    </lineage>
</organism>
<comment type="caution">
    <text evidence="3">The sequence shown here is derived from an EMBL/GenBank/DDBJ whole genome shotgun (WGS) entry which is preliminary data.</text>
</comment>
<dbReference type="OrthoDB" id="11472at2157"/>
<feature type="region of interest" description="Disordered" evidence="1">
    <location>
        <begin position="1"/>
        <end position="22"/>
    </location>
</feature>